<feature type="transmembrane region" description="Helical" evidence="5">
    <location>
        <begin position="262"/>
        <end position="284"/>
    </location>
</feature>
<feature type="transmembrane region" description="Helical" evidence="5">
    <location>
        <begin position="183"/>
        <end position="209"/>
    </location>
</feature>
<feature type="transmembrane region" description="Helical" evidence="5">
    <location>
        <begin position="12"/>
        <end position="32"/>
    </location>
</feature>
<dbReference type="PANTHER" id="PTHR42727">
    <property type="entry name" value="PHOSPHATE TRANSPORT SYSTEM PERMEASE PROTEIN"/>
    <property type="match status" value="1"/>
</dbReference>
<reference evidence="9" key="1">
    <citation type="submission" date="2016-11" db="EMBL/GenBank/DDBJ databases">
        <authorList>
            <person name="Varghese N."/>
            <person name="Submissions S."/>
        </authorList>
    </citation>
    <scope>NUCLEOTIDE SEQUENCE [LARGE SCALE GENOMIC DNA]</scope>
    <source>
        <strain evidence="9">DSM 15285</strain>
    </source>
</reference>
<dbReference type="AlphaFoldDB" id="A0A1M5PKE8"/>
<keyword evidence="2 5" id="KW-0812">Transmembrane</keyword>
<dbReference type="Proteomes" id="UP000242520">
    <property type="component" value="Unassembled WGS sequence"/>
</dbReference>
<accession>A0A1M5PKE8</accession>
<evidence type="ECO:0000256" key="2">
    <source>
        <dbReference type="ARBA" id="ARBA00022692"/>
    </source>
</evidence>
<dbReference type="GO" id="GO:0005886">
    <property type="term" value="C:plasma membrane"/>
    <property type="evidence" value="ECO:0007669"/>
    <property type="project" value="UniProtKB-SubCell"/>
</dbReference>
<feature type="transmembrane region" description="Helical" evidence="5">
    <location>
        <begin position="108"/>
        <end position="129"/>
    </location>
</feature>
<dbReference type="EMBL" id="FQXH01000006">
    <property type="protein sequence ID" value="SHH02170.1"/>
    <property type="molecule type" value="Genomic_DNA"/>
</dbReference>
<proteinExistence type="inferred from homology"/>
<sequence>MKSLKEKVIRYILFVFGIVSIIITVNIFLILIKESALFFTHVSLVEFFTKKQWTPLLKPQHFGVLPLVCGTFLIVFFSSIISIPIGILSAIYLSEYSNKKVRKVVKPILEILAGIPSIVYGFFALNFLTPILQKLIPQTNIYNALSAAVAVGIMTIPTVLSLSEDSMQAVPKSLREGAYALGLTKFEVVFGVILPASISGIISSFILAISRAIGETMIVALAAGSTPKFTLNPLESIQTMTGFIVQVSQGDTAKGTIEAQTLFVVAMLLFIITLLMNVLSRYIANKFREEF</sequence>
<dbReference type="GO" id="GO:0005315">
    <property type="term" value="F:phosphate transmembrane transporter activity"/>
    <property type="evidence" value="ECO:0007669"/>
    <property type="project" value="InterPro"/>
</dbReference>
<feature type="transmembrane region" description="Helical" evidence="5">
    <location>
        <begin position="64"/>
        <end position="88"/>
    </location>
</feature>
<evidence type="ECO:0000256" key="3">
    <source>
        <dbReference type="ARBA" id="ARBA00022989"/>
    </source>
</evidence>
<evidence type="ECO:0000313" key="8">
    <source>
        <dbReference type="EMBL" id="SHH02170.1"/>
    </source>
</evidence>
<feature type="domain" description="ABC transmembrane type-1" evidence="7">
    <location>
        <begin position="68"/>
        <end position="280"/>
    </location>
</feature>
<keyword evidence="6" id="KW-1003">Cell membrane</keyword>
<dbReference type="NCBIfam" id="TIGR02138">
    <property type="entry name" value="phosphate_pstC"/>
    <property type="match status" value="1"/>
</dbReference>
<comment type="function">
    <text evidence="6">Part of the binding-protein-dependent transport system for phosphate; probably responsible for the translocation of the substrate across the membrane.</text>
</comment>
<dbReference type="Pfam" id="PF00528">
    <property type="entry name" value="BPD_transp_1"/>
    <property type="match status" value="1"/>
</dbReference>
<evidence type="ECO:0000313" key="9">
    <source>
        <dbReference type="Proteomes" id="UP000242520"/>
    </source>
</evidence>
<organism evidence="8 9">
    <name type="scientific">Tepidibacter thalassicus DSM 15285</name>
    <dbReference type="NCBI Taxonomy" id="1123350"/>
    <lineage>
        <taxon>Bacteria</taxon>
        <taxon>Bacillati</taxon>
        <taxon>Bacillota</taxon>
        <taxon>Clostridia</taxon>
        <taxon>Peptostreptococcales</taxon>
        <taxon>Peptostreptococcaceae</taxon>
        <taxon>Tepidibacter</taxon>
    </lineage>
</organism>
<evidence type="ECO:0000256" key="1">
    <source>
        <dbReference type="ARBA" id="ARBA00004141"/>
    </source>
</evidence>
<dbReference type="Gene3D" id="1.10.3720.10">
    <property type="entry name" value="MetI-like"/>
    <property type="match status" value="1"/>
</dbReference>
<dbReference type="GO" id="GO:0006817">
    <property type="term" value="P:phosphate ion transport"/>
    <property type="evidence" value="ECO:0007669"/>
    <property type="project" value="UniProtKB-KW"/>
</dbReference>
<evidence type="ECO:0000256" key="6">
    <source>
        <dbReference type="RuleBase" id="RU363054"/>
    </source>
</evidence>
<keyword evidence="3 5" id="KW-1133">Transmembrane helix</keyword>
<dbReference type="SUPFAM" id="SSF161098">
    <property type="entry name" value="MetI-like"/>
    <property type="match status" value="1"/>
</dbReference>
<comment type="similarity">
    <text evidence="6">Belongs to the binding-protein-dependent transport system permease family. CysTW subfamily.</text>
</comment>
<dbReference type="RefSeq" id="WP_072723336.1">
    <property type="nucleotide sequence ID" value="NZ_FQXH01000006.1"/>
</dbReference>
<evidence type="ECO:0000259" key="7">
    <source>
        <dbReference type="PROSITE" id="PS50928"/>
    </source>
</evidence>
<dbReference type="CDD" id="cd06261">
    <property type="entry name" value="TM_PBP2"/>
    <property type="match status" value="1"/>
</dbReference>
<protein>
    <recommendedName>
        <fullName evidence="6">Phosphate transport system permease protein</fullName>
    </recommendedName>
</protein>
<dbReference type="InterPro" id="IPR035906">
    <property type="entry name" value="MetI-like_sf"/>
</dbReference>
<dbReference type="PANTHER" id="PTHR42727:SF1">
    <property type="entry name" value="PHOSPHATE TRANSPORT SYSTEM PERMEASE"/>
    <property type="match status" value="1"/>
</dbReference>
<dbReference type="PROSITE" id="PS50928">
    <property type="entry name" value="ABC_TM1"/>
    <property type="match status" value="1"/>
</dbReference>
<name>A0A1M5PKE8_9FIRM</name>
<keyword evidence="5" id="KW-0813">Transport</keyword>
<keyword evidence="6" id="KW-0592">Phosphate transport</keyword>
<dbReference type="InterPro" id="IPR011864">
    <property type="entry name" value="Phosphate_PstC"/>
</dbReference>
<dbReference type="InterPro" id="IPR000515">
    <property type="entry name" value="MetI-like"/>
</dbReference>
<comment type="subcellular location">
    <subcellularLocation>
        <location evidence="5">Cell membrane</location>
        <topology evidence="5">Multi-pass membrane protein</topology>
    </subcellularLocation>
    <subcellularLocation>
        <location evidence="1">Membrane</location>
        <topology evidence="1">Multi-pass membrane protein</topology>
    </subcellularLocation>
</comment>
<dbReference type="STRING" id="1123350.SAMN02744040_00544"/>
<dbReference type="OrthoDB" id="9785113at2"/>
<feature type="transmembrane region" description="Helical" evidence="5">
    <location>
        <begin position="141"/>
        <end position="162"/>
    </location>
</feature>
<gene>
    <name evidence="8" type="ORF">SAMN02744040_00544</name>
</gene>
<keyword evidence="4 5" id="KW-0472">Membrane</keyword>
<evidence type="ECO:0000256" key="5">
    <source>
        <dbReference type="RuleBase" id="RU363032"/>
    </source>
</evidence>
<evidence type="ECO:0000256" key="4">
    <source>
        <dbReference type="ARBA" id="ARBA00023136"/>
    </source>
</evidence>
<keyword evidence="9" id="KW-1185">Reference proteome</keyword>